<sequence>MNCYKLIKQIKEQKATLLWEYNFDLKIEDFKNIESEIYNPHNSEVCKELLISLYVFFISLELYKKGDFWSETISNGDQMSPAMLKYTTNAKEKCTTCKR</sequence>
<protein>
    <submittedName>
        <fullName evidence="1">Uncharacterized protein</fullName>
    </submittedName>
</protein>
<accession>A0A1I5QAW5</accession>
<dbReference type="Proteomes" id="UP000199227">
    <property type="component" value="Unassembled WGS sequence"/>
</dbReference>
<dbReference type="RefSeq" id="WP_092912521.1">
    <property type="nucleotide sequence ID" value="NZ_FOXB01000019.1"/>
</dbReference>
<evidence type="ECO:0000313" key="2">
    <source>
        <dbReference type="Proteomes" id="UP000199227"/>
    </source>
</evidence>
<proteinExistence type="predicted"/>
<dbReference type="EMBL" id="FOXB01000019">
    <property type="protein sequence ID" value="SFP43140.1"/>
    <property type="molecule type" value="Genomic_DNA"/>
</dbReference>
<reference evidence="1 2" key="1">
    <citation type="submission" date="2016-10" db="EMBL/GenBank/DDBJ databases">
        <authorList>
            <person name="de Groot N.N."/>
        </authorList>
    </citation>
    <scope>NUCLEOTIDE SEQUENCE [LARGE SCALE GENOMIC DNA]</scope>
    <source>
        <strain evidence="1 2">EP1-55-1</strain>
    </source>
</reference>
<evidence type="ECO:0000313" key="1">
    <source>
        <dbReference type="EMBL" id="SFP43140.1"/>
    </source>
</evidence>
<gene>
    <name evidence="1" type="ORF">SAMN05216234_11913</name>
</gene>
<organism evidence="1 2">
    <name type="scientific">Hydrogenimonas thermophila</name>
    <dbReference type="NCBI Taxonomy" id="223786"/>
    <lineage>
        <taxon>Bacteria</taxon>
        <taxon>Pseudomonadati</taxon>
        <taxon>Campylobacterota</taxon>
        <taxon>Epsilonproteobacteria</taxon>
        <taxon>Campylobacterales</taxon>
        <taxon>Hydrogenimonadaceae</taxon>
        <taxon>Hydrogenimonas</taxon>
    </lineage>
</organism>
<dbReference type="AlphaFoldDB" id="A0A1I5QAW5"/>
<dbReference type="STRING" id="223786.SAMN05216234_11913"/>
<keyword evidence="2" id="KW-1185">Reference proteome</keyword>
<name>A0A1I5QAW5_9BACT</name>